<evidence type="ECO:0000313" key="2">
    <source>
        <dbReference type="EMBL" id="BAU47346.1"/>
    </source>
</evidence>
<dbReference type="EMBL" id="AP014936">
    <property type="protein sequence ID" value="BAU47346.1"/>
    <property type="molecule type" value="Genomic_DNA"/>
</dbReference>
<sequence>MLANVPRTYMRAHVTSGNRTEDWFWQLPDVKEGETISFRLVEATDRAGVPPQERKPKDPKEQKRLKQLAAKAWAKAKKGMKKKKTKTGLTRRSRRTR</sequence>
<name>A0A1B4V1J1_9GAMM</name>
<protein>
    <submittedName>
        <fullName evidence="2">Uncharacterized protein</fullName>
    </submittedName>
</protein>
<dbReference type="KEGG" id="sva:SVA_0767"/>
<dbReference type="AlphaFoldDB" id="A0A1B4V1J1"/>
<proteinExistence type="predicted"/>
<evidence type="ECO:0000313" key="3">
    <source>
        <dbReference type="Proteomes" id="UP000218899"/>
    </source>
</evidence>
<dbReference type="RefSeq" id="WP_148665362.1">
    <property type="nucleotide sequence ID" value="NZ_AP014936.1"/>
</dbReference>
<reference evidence="2 3" key="1">
    <citation type="submission" date="2015-08" db="EMBL/GenBank/DDBJ databases">
        <title>Complete genome sequence of Sulfurifustis variabilis.</title>
        <authorList>
            <person name="Miura A."/>
            <person name="Kojima H."/>
            <person name="Fukui M."/>
        </authorList>
    </citation>
    <scope>NUCLEOTIDE SEQUENCE [LARGE SCALE GENOMIC DNA]</scope>
    <source>
        <strain evidence="3">skN76</strain>
    </source>
</reference>
<feature type="compositionally biased region" description="Basic and acidic residues" evidence="1">
    <location>
        <begin position="52"/>
        <end position="64"/>
    </location>
</feature>
<organism evidence="2 3">
    <name type="scientific">Sulfurifustis variabilis</name>
    <dbReference type="NCBI Taxonomy" id="1675686"/>
    <lineage>
        <taxon>Bacteria</taxon>
        <taxon>Pseudomonadati</taxon>
        <taxon>Pseudomonadota</taxon>
        <taxon>Gammaproteobacteria</taxon>
        <taxon>Acidiferrobacterales</taxon>
        <taxon>Acidiferrobacteraceae</taxon>
        <taxon>Sulfurifustis</taxon>
    </lineage>
</organism>
<evidence type="ECO:0000256" key="1">
    <source>
        <dbReference type="SAM" id="MobiDB-lite"/>
    </source>
</evidence>
<feature type="region of interest" description="Disordered" evidence="1">
    <location>
        <begin position="44"/>
        <end position="97"/>
    </location>
</feature>
<dbReference type="Proteomes" id="UP000218899">
    <property type="component" value="Chromosome"/>
</dbReference>
<accession>A0A1B4V1J1</accession>
<keyword evidence="3" id="KW-1185">Reference proteome</keyword>
<feature type="compositionally biased region" description="Basic residues" evidence="1">
    <location>
        <begin position="74"/>
        <end position="97"/>
    </location>
</feature>
<dbReference type="OrthoDB" id="9838033at2"/>
<gene>
    <name evidence="2" type="ORF">SVA_0767</name>
</gene>